<sequence>MDISVVIPAYNEEKYLERCLKSLQRQQFGGNYEVIVSDDSSTDGTAKLAEALADRVITHPKSTISQGRQIGADASKYEVIAFTDADTFIPPNWLSSLASSLEDPEAAGVHGNLMPLDGNRLENHFCRYVLPPYSKLMVKINRPSVPGANFAVRRDAFNKAGGFNVRLSTGEDVELCNRIKCFGRILFNPESVVYVSTRRIRKWGYMKTVSFHITNTLRLHAFGYGEMEYEPVR</sequence>
<evidence type="ECO:0000313" key="8">
    <source>
        <dbReference type="Proteomes" id="UP000000663"/>
    </source>
</evidence>
<evidence type="ECO:0000256" key="5">
    <source>
        <dbReference type="ARBA" id="ARBA00023136"/>
    </source>
</evidence>
<dbReference type="STRING" id="351160.RCIX1246"/>
<dbReference type="SUPFAM" id="SSF53448">
    <property type="entry name" value="Nucleotide-diphospho-sugar transferases"/>
    <property type="match status" value="1"/>
</dbReference>
<evidence type="ECO:0000256" key="3">
    <source>
        <dbReference type="ARBA" id="ARBA00022676"/>
    </source>
</evidence>
<dbReference type="GO" id="GO:0016757">
    <property type="term" value="F:glycosyltransferase activity"/>
    <property type="evidence" value="ECO:0007669"/>
    <property type="project" value="UniProtKB-KW"/>
</dbReference>
<dbReference type="EMBL" id="AM114193">
    <property type="protein sequence ID" value="CAJ36547.1"/>
    <property type="molecule type" value="Genomic_DNA"/>
</dbReference>
<keyword evidence="2" id="KW-1003">Cell membrane</keyword>
<gene>
    <name evidence="7" type="ORF">RCIX1246</name>
</gene>
<dbReference type="AlphaFoldDB" id="Q0W4Z6"/>
<dbReference type="GeneID" id="5143124"/>
<dbReference type="OrthoDB" id="46222at2157"/>
<dbReference type="EC" id="2.4.1.-" evidence="7"/>
<dbReference type="PANTHER" id="PTHR43646">
    <property type="entry name" value="GLYCOSYLTRANSFERASE"/>
    <property type="match status" value="1"/>
</dbReference>
<dbReference type="InterPro" id="IPR029044">
    <property type="entry name" value="Nucleotide-diphossugar_trans"/>
</dbReference>
<evidence type="ECO:0000313" key="7">
    <source>
        <dbReference type="EMBL" id="CAJ36547.1"/>
    </source>
</evidence>
<dbReference type="eggNOG" id="arCOG01381">
    <property type="taxonomic scope" value="Archaea"/>
</dbReference>
<dbReference type="PANTHER" id="PTHR43646:SF2">
    <property type="entry name" value="GLYCOSYLTRANSFERASE 2-LIKE DOMAIN-CONTAINING PROTEIN"/>
    <property type="match status" value="1"/>
</dbReference>
<name>Q0W4Z6_METAR</name>
<reference evidence="7 8" key="1">
    <citation type="journal article" date="2006" name="Science">
        <title>Genome of rice cluster I archaea -- the key methane producers in the rice rhizosphere.</title>
        <authorList>
            <person name="Erkel C."/>
            <person name="Kube M."/>
            <person name="Reinhardt R."/>
            <person name="Liesack W."/>
        </authorList>
    </citation>
    <scope>NUCLEOTIDE SEQUENCE [LARGE SCALE GENOMIC DNA]</scope>
    <source>
        <strain evidence="8">DSM 22066 / NBRC 105507 / MRE50</strain>
    </source>
</reference>
<proteinExistence type="predicted"/>
<dbReference type="InterPro" id="IPR001173">
    <property type="entry name" value="Glyco_trans_2-like"/>
</dbReference>
<comment type="subcellular location">
    <subcellularLocation>
        <location evidence="1">Cell membrane</location>
    </subcellularLocation>
</comment>
<keyword evidence="3 7" id="KW-0328">Glycosyltransferase</keyword>
<keyword evidence="5" id="KW-0472">Membrane</keyword>
<protein>
    <submittedName>
        <fullName evidence="7">Glycosyltransferase (Family 2)</fullName>
        <ecNumber evidence="7">2.4.1.-</ecNumber>
    </submittedName>
</protein>
<dbReference type="Pfam" id="PF00535">
    <property type="entry name" value="Glycos_transf_2"/>
    <property type="match status" value="1"/>
</dbReference>
<keyword evidence="4 7" id="KW-0808">Transferase</keyword>
<dbReference type="GO" id="GO:0005886">
    <property type="term" value="C:plasma membrane"/>
    <property type="evidence" value="ECO:0007669"/>
    <property type="project" value="UniProtKB-SubCell"/>
</dbReference>
<keyword evidence="8" id="KW-1185">Reference proteome</keyword>
<dbReference type="CAZy" id="GT2">
    <property type="family name" value="Glycosyltransferase Family 2"/>
</dbReference>
<dbReference type="KEGG" id="rci:RCIX1246"/>
<feature type="domain" description="Glycosyltransferase 2-like" evidence="6">
    <location>
        <begin position="4"/>
        <end position="159"/>
    </location>
</feature>
<evidence type="ECO:0000256" key="1">
    <source>
        <dbReference type="ARBA" id="ARBA00004236"/>
    </source>
</evidence>
<dbReference type="RefSeq" id="WP_012035997.1">
    <property type="nucleotide sequence ID" value="NC_009464.1"/>
</dbReference>
<evidence type="ECO:0000259" key="6">
    <source>
        <dbReference type="Pfam" id="PF00535"/>
    </source>
</evidence>
<accession>Q0W4Z6</accession>
<dbReference type="Gene3D" id="3.90.550.10">
    <property type="entry name" value="Spore Coat Polysaccharide Biosynthesis Protein SpsA, Chain A"/>
    <property type="match status" value="1"/>
</dbReference>
<evidence type="ECO:0000256" key="4">
    <source>
        <dbReference type="ARBA" id="ARBA00022679"/>
    </source>
</evidence>
<dbReference type="Proteomes" id="UP000000663">
    <property type="component" value="Chromosome"/>
</dbReference>
<evidence type="ECO:0000256" key="2">
    <source>
        <dbReference type="ARBA" id="ARBA00022475"/>
    </source>
</evidence>
<organism evidence="7 8">
    <name type="scientific">Methanocella arvoryzae (strain DSM 22066 / NBRC 105507 / MRE50)</name>
    <dbReference type="NCBI Taxonomy" id="351160"/>
    <lineage>
        <taxon>Archaea</taxon>
        <taxon>Methanobacteriati</taxon>
        <taxon>Methanobacteriota</taxon>
        <taxon>Stenosarchaea group</taxon>
        <taxon>Methanomicrobia</taxon>
        <taxon>Methanocellales</taxon>
        <taxon>Methanocellaceae</taxon>
        <taxon>Methanocella</taxon>
    </lineage>
</organism>